<dbReference type="InterPro" id="IPR036390">
    <property type="entry name" value="WH_DNA-bd_sf"/>
</dbReference>
<keyword evidence="3" id="KW-1185">Reference proteome</keyword>
<dbReference type="PANTHER" id="PTHR33164">
    <property type="entry name" value="TRANSCRIPTIONAL REGULATOR, MARR FAMILY"/>
    <property type="match status" value="1"/>
</dbReference>
<reference evidence="2" key="1">
    <citation type="submission" date="2021-01" db="EMBL/GenBank/DDBJ databases">
        <title>Whole genome shotgun sequence of Planobispora rosea NBRC 15558.</title>
        <authorList>
            <person name="Komaki H."/>
            <person name="Tamura T."/>
        </authorList>
    </citation>
    <scope>NUCLEOTIDE SEQUENCE</scope>
    <source>
        <strain evidence="2">NBRC 15558</strain>
    </source>
</reference>
<dbReference type="PRINTS" id="PR00598">
    <property type="entry name" value="HTHMARR"/>
</dbReference>
<dbReference type="InterPro" id="IPR039422">
    <property type="entry name" value="MarR/SlyA-like"/>
</dbReference>
<dbReference type="SUPFAM" id="SSF46785">
    <property type="entry name" value="Winged helix' DNA-binding domain"/>
    <property type="match status" value="1"/>
</dbReference>
<dbReference type="InterPro" id="IPR000835">
    <property type="entry name" value="HTH_MarR-typ"/>
</dbReference>
<evidence type="ECO:0000313" key="2">
    <source>
        <dbReference type="EMBL" id="GIH88405.1"/>
    </source>
</evidence>
<dbReference type="OrthoDB" id="4807076at2"/>
<comment type="caution">
    <text evidence="2">The sequence shown here is derived from an EMBL/GenBank/DDBJ whole genome shotgun (WGS) entry which is preliminary data.</text>
</comment>
<dbReference type="InterPro" id="IPR036388">
    <property type="entry name" value="WH-like_DNA-bd_sf"/>
</dbReference>
<dbReference type="EMBL" id="BOOI01000080">
    <property type="protein sequence ID" value="GIH88405.1"/>
    <property type="molecule type" value="Genomic_DNA"/>
</dbReference>
<dbReference type="SMART" id="SM00347">
    <property type="entry name" value="HTH_MARR"/>
    <property type="match status" value="1"/>
</dbReference>
<protein>
    <recommendedName>
        <fullName evidence="1">HTH marR-type domain-containing protein</fullName>
    </recommendedName>
</protein>
<evidence type="ECO:0000259" key="1">
    <source>
        <dbReference type="PROSITE" id="PS50995"/>
    </source>
</evidence>
<organism evidence="2 3">
    <name type="scientific">Planobispora rosea</name>
    <dbReference type="NCBI Taxonomy" id="35762"/>
    <lineage>
        <taxon>Bacteria</taxon>
        <taxon>Bacillati</taxon>
        <taxon>Actinomycetota</taxon>
        <taxon>Actinomycetes</taxon>
        <taxon>Streptosporangiales</taxon>
        <taxon>Streptosporangiaceae</taxon>
        <taxon>Planobispora</taxon>
    </lineage>
</organism>
<feature type="domain" description="HTH marR-type" evidence="1">
    <location>
        <begin position="1"/>
        <end position="99"/>
    </location>
</feature>
<dbReference type="PANTHER" id="PTHR33164:SF43">
    <property type="entry name" value="HTH-TYPE TRANSCRIPTIONAL REPRESSOR YETL"/>
    <property type="match status" value="1"/>
</dbReference>
<dbReference type="AlphaFoldDB" id="A0A8J3S969"/>
<dbReference type="PROSITE" id="PS50995">
    <property type="entry name" value="HTH_MARR_2"/>
    <property type="match status" value="1"/>
</dbReference>
<dbReference type="GO" id="GO:0003700">
    <property type="term" value="F:DNA-binding transcription factor activity"/>
    <property type="evidence" value="ECO:0007669"/>
    <property type="project" value="InterPro"/>
</dbReference>
<dbReference type="Gene3D" id="1.10.10.10">
    <property type="entry name" value="Winged helix-like DNA-binding domain superfamily/Winged helix DNA-binding domain"/>
    <property type="match status" value="1"/>
</dbReference>
<gene>
    <name evidence="2" type="ORF">Pro02_68130</name>
</gene>
<accession>A0A8J3S969</accession>
<name>A0A8J3S969_PLARO</name>
<dbReference type="Pfam" id="PF01047">
    <property type="entry name" value="MarR"/>
    <property type="match status" value="1"/>
</dbReference>
<evidence type="ECO:0000313" key="3">
    <source>
        <dbReference type="Proteomes" id="UP000655044"/>
    </source>
</evidence>
<proteinExistence type="predicted"/>
<dbReference type="Proteomes" id="UP000655044">
    <property type="component" value="Unassembled WGS sequence"/>
</dbReference>
<sequence>MLSLLIERDGRSQHQLAEPLNVHRNVMVGLVDELEQRGLIERRRHPVDRRAHAVHLLPAGRELHAEADAVVTEFEAEMPGGLSAEEAATFVGLQKRVPEHVGISHGLHPGLQGDLR</sequence>
<dbReference type="GO" id="GO:0006950">
    <property type="term" value="P:response to stress"/>
    <property type="evidence" value="ECO:0007669"/>
    <property type="project" value="TreeGrafter"/>
</dbReference>